<evidence type="ECO:0000256" key="6">
    <source>
        <dbReference type="ARBA" id="ARBA00022553"/>
    </source>
</evidence>
<dbReference type="SUPFAM" id="SSF47226">
    <property type="entry name" value="Histidine-containing phosphotransfer domain, HPT domain"/>
    <property type="match status" value="1"/>
</dbReference>
<evidence type="ECO:0000256" key="12">
    <source>
        <dbReference type="ARBA" id="ARBA00023012"/>
    </source>
</evidence>
<accession>A0ABV5HYA2</accession>
<dbReference type="InterPro" id="IPR011006">
    <property type="entry name" value="CheY-like_superfamily"/>
</dbReference>
<dbReference type="Pfam" id="PF00072">
    <property type="entry name" value="Response_reg"/>
    <property type="match status" value="1"/>
</dbReference>
<dbReference type="InterPro" id="IPR036890">
    <property type="entry name" value="HATPase_C_sf"/>
</dbReference>
<proteinExistence type="predicted"/>
<dbReference type="Pfam" id="PF00512">
    <property type="entry name" value="HisKA"/>
    <property type="match status" value="1"/>
</dbReference>
<dbReference type="InterPro" id="IPR001789">
    <property type="entry name" value="Sig_transdc_resp-reg_receiver"/>
</dbReference>
<evidence type="ECO:0000256" key="15">
    <source>
        <dbReference type="SAM" id="Phobius"/>
    </source>
</evidence>
<keyword evidence="4" id="KW-1003">Cell membrane</keyword>
<dbReference type="SMART" id="SM00388">
    <property type="entry name" value="HisKA"/>
    <property type="match status" value="1"/>
</dbReference>
<evidence type="ECO:0000256" key="13">
    <source>
        <dbReference type="ARBA" id="ARBA00023136"/>
    </source>
</evidence>
<dbReference type="PRINTS" id="PR00344">
    <property type="entry name" value="BCTRLSENSOR"/>
</dbReference>
<dbReference type="Gene3D" id="1.10.287.130">
    <property type="match status" value="1"/>
</dbReference>
<protein>
    <recommendedName>
        <fullName evidence="3">histidine kinase</fullName>
        <ecNumber evidence="3">2.7.13.3</ecNumber>
    </recommendedName>
</protein>
<name>A0ABV5HYA2_9RHOB</name>
<keyword evidence="5" id="KW-0997">Cell inner membrane</keyword>
<dbReference type="InterPro" id="IPR003594">
    <property type="entry name" value="HATPase_dom"/>
</dbReference>
<evidence type="ECO:0000259" key="17">
    <source>
        <dbReference type="PROSITE" id="PS50110"/>
    </source>
</evidence>
<evidence type="ECO:0000256" key="5">
    <source>
        <dbReference type="ARBA" id="ARBA00022519"/>
    </source>
</evidence>
<sequence>MTGSGDHRLSARERLVLVLLAVFAIACMIAAVVITAQVTARIGAYGTARDDNLQWTISQIEVDQLKFRLALDDLDAADPPSLDAVRRRFDLLYSRATTLRSAPAYRDALARSDAAGEVARVIAILDEMIPVIDGSDPALVAARGTLGAQAARMTLPIRRIATAALTIDARRSDAERTQLTTQIVTLTALSAMMFVALFLLLVLVWRLYRGRLKAEAAMAAAREETLAAEQARARFLGMTSHEMRTPLSGLLGALELLEDSDLDPGQRHHARLMRMSGEALRSHIDEALGGLDPRGDAPVLRPAPFDLDALLADLVAGQRIAARARDNTLRLDPEQPRLGMVVGDARRLGQVVLNLVANAVKFTRDGTITLSARRAAGAEVTLAVRDTGIGIDEAAQPAIFEDFIRLSDSAEPENEEARGTGLGLGIVRRIVTAMGGRIEVESRPGAGSTFTVHVPLPPVAREDAETETGPPSPPSPLRVLLVEDTPASRTVTSAMLERDGHAVVQAGDGIEGVRAAGEAPFDLILMDVDMPRLDGVEATRRIRDGAGPNAQTRIVALTAYHGESTVARLRDAGADAVEVKPLSRTALRHLLAQGAQGCILVDSGHIADMHAALPTTRMTQTMAEFECEAEALLAALEADTPRDLAGRIHRLAGTAGACGATALHARLEWIEAALEAGQDDRARSLCDGLPALWQRTRAALRAQRHAP</sequence>
<keyword evidence="9" id="KW-0418">Kinase</keyword>
<evidence type="ECO:0000256" key="9">
    <source>
        <dbReference type="ARBA" id="ARBA00022777"/>
    </source>
</evidence>
<dbReference type="SMART" id="SM00387">
    <property type="entry name" value="HATPase_c"/>
    <property type="match status" value="1"/>
</dbReference>
<dbReference type="Pfam" id="PF02518">
    <property type="entry name" value="HATPase_c"/>
    <property type="match status" value="1"/>
</dbReference>
<keyword evidence="8 15" id="KW-0812">Transmembrane</keyword>
<keyword evidence="13 15" id="KW-0472">Membrane</keyword>
<dbReference type="EC" id="2.7.13.3" evidence="3"/>
<evidence type="ECO:0000256" key="4">
    <source>
        <dbReference type="ARBA" id="ARBA00022475"/>
    </source>
</evidence>
<dbReference type="PROSITE" id="PS50110">
    <property type="entry name" value="RESPONSE_REGULATORY"/>
    <property type="match status" value="1"/>
</dbReference>
<keyword evidence="6 14" id="KW-0597">Phosphoprotein</keyword>
<dbReference type="InterPro" id="IPR036641">
    <property type="entry name" value="HPT_dom_sf"/>
</dbReference>
<dbReference type="CDD" id="cd16922">
    <property type="entry name" value="HATPase_EvgS-ArcB-TorS-like"/>
    <property type="match status" value="1"/>
</dbReference>
<evidence type="ECO:0000256" key="8">
    <source>
        <dbReference type="ARBA" id="ARBA00022692"/>
    </source>
</evidence>
<dbReference type="EMBL" id="JBHMEC010000010">
    <property type="protein sequence ID" value="MFB9149395.1"/>
    <property type="molecule type" value="Genomic_DNA"/>
</dbReference>
<feature type="domain" description="Histidine kinase" evidence="16">
    <location>
        <begin position="238"/>
        <end position="458"/>
    </location>
</feature>
<dbReference type="SUPFAM" id="SSF52172">
    <property type="entry name" value="CheY-like"/>
    <property type="match status" value="1"/>
</dbReference>
<keyword evidence="10 18" id="KW-0067">ATP-binding</keyword>
<evidence type="ECO:0000256" key="7">
    <source>
        <dbReference type="ARBA" id="ARBA00022679"/>
    </source>
</evidence>
<evidence type="ECO:0000256" key="2">
    <source>
        <dbReference type="ARBA" id="ARBA00004429"/>
    </source>
</evidence>
<evidence type="ECO:0000259" key="16">
    <source>
        <dbReference type="PROSITE" id="PS50109"/>
    </source>
</evidence>
<keyword evidence="11 15" id="KW-1133">Transmembrane helix</keyword>
<feature type="domain" description="Response regulatory" evidence="17">
    <location>
        <begin position="478"/>
        <end position="595"/>
    </location>
</feature>
<gene>
    <name evidence="18" type="ORF">ACFFU4_06470</name>
</gene>
<feature type="modified residue" description="4-aspartylphosphate" evidence="14">
    <location>
        <position position="527"/>
    </location>
</feature>
<dbReference type="PANTHER" id="PTHR43047:SF64">
    <property type="entry name" value="HISTIDINE KINASE CONTAINING CHEY-HOMOLOGOUS RECEIVER DOMAIN AND PAS DOMAIN-RELATED"/>
    <property type="match status" value="1"/>
</dbReference>
<feature type="transmembrane region" description="Helical" evidence="15">
    <location>
        <begin position="183"/>
        <end position="208"/>
    </location>
</feature>
<dbReference type="SUPFAM" id="SSF55874">
    <property type="entry name" value="ATPase domain of HSP90 chaperone/DNA topoisomerase II/histidine kinase"/>
    <property type="match status" value="1"/>
</dbReference>
<keyword evidence="12" id="KW-0902">Two-component regulatory system</keyword>
<dbReference type="InterPro" id="IPR008207">
    <property type="entry name" value="Sig_transdc_His_kin_Hpt_dom"/>
</dbReference>
<evidence type="ECO:0000256" key="3">
    <source>
        <dbReference type="ARBA" id="ARBA00012438"/>
    </source>
</evidence>
<comment type="caution">
    <text evidence="18">The sequence shown here is derived from an EMBL/GenBank/DDBJ whole genome shotgun (WGS) entry which is preliminary data.</text>
</comment>
<dbReference type="CDD" id="cd17546">
    <property type="entry name" value="REC_hyHK_CKI1_RcsC-like"/>
    <property type="match status" value="1"/>
</dbReference>
<keyword evidence="7" id="KW-0808">Transferase</keyword>
<dbReference type="InterPro" id="IPR004358">
    <property type="entry name" value="Sig_transdc_His_kin-like_C"/>
</dbReference>
<dbReference type="PANTHER" id="PTHR43047">
    <property type="entry name" value="TWO-COMPONENT HISTIDINE PROTEIN KINASE"/>
    <property type="match status" value="1"/>
</dbReference>
<dbReference type="InterPro" id="IPR003661">
    <property type="entry name" value="HisK_dim/P_dom"/>
</dbReference>
<dbReference type="SMART" id="SM00448">
    <property type="entry name" value="REC"/>
    <property type="match status" value="1"/>
</dbReference>
<comment type="catalytic activity">
    <reaction evidence="1">
        <text>ATP + protein L-histidine = ADP + protein N-phospho-L-histidine.</text>
        <dbReference type="EC" id="2.7.13.3"/>
    </reaction>
</comment>
<dbReference type="Gene3D" id="3.30.565.10">
    <property type="entry name" value="Histidine kinase-like ATPase, C-terminal domain"/>
    <property type="match status" value="1"/>
</dbReference>
<dbReference type="Pfam" id="PF01627">
    <property type="entry name" value="Hpt"/>
    <property type="match status" value="1"/>
</dbReference>
<dbReference type="SUPFAM" id="SSF47384">
    <property type="entry name" value="Homodimeric domain of signal transducing histidine kinase"/>
    <property type="match status" value="1"/>
</dbReference>
<dbReference type="Gene3D" id="3.40.50.2300">
    <property type="match status" value="1"/>
</dbReference>
<evidence type="ECO:0000256" key="10">
    <source>
        <dbReference type="ARBA" id="ARBA00022840"/>
    </source>
</evidence>
<evidence type="ECO:0000256" key="11">
    <source>
        <dbReference type="ARBA" id="ARBA00022989"/>
    </source>
</evidence>
<evidence type="ECO:0000313" key="19">
    <source>
        <dbReference type="Proteomes" id="UP001589670"/>
    </source>
</evidence>
<dbReference type="GO" id="GO:0005524">
    <property type="term" value="F:ATP binding"/>
    <property type="evidence" value="ECO:0007669"/>
    <property type="project" value="UniProtKB-KW"/>
</dbReference>
<evidence type="ECO:0000313" key="18">
    <source>
        <dbReference type="EMBL" id="MFB9149395.1"/>
    </source>
</evidence>
<dbReference type="RefSeq" id="WP_377068268.1">
    <property type="nucleotide sequence ID" value="NZ_JBHMEC010000010.1"/>
</dbReference>
<reference evidence="18 19" key="1">
    <citation type="submission" date="2024-09" db="EMBL/GenBank/DDBJ databases">
        <authorList>
            <person name="Sun Q."/>
            <person name="Mori K."/>
        </authorList>
    </citation>
    <scope>NUCLEOTIDE SEQUENCE [LARGE SCALE GENOMIC DNA]</scope>
    <source>
        <strain evidence="18 19">CECT 9424</strain>
    </source>
</reference>
<keyword evidence="10 18" id="KW-0547">Nucleotide-binding</keyword>
<dbReference type="Proteomes" id="UP001589670">
    <property type="component" value="Unassembled WGS sequence"/>
</dbReference>
<evidence type="ECO:0000256" key="1">
    <source>
        <dbReference type="ARBA" id="ARBA00000085"/>
    </source>
</evidence>
<keyword evidence="19" id="KW-1185">Reference proteome</keyword>
<dbReference type="Gene3D" id="1.20.120.160">
    <property type="entry name" value="HPT domain"/>
    <property type="match status" value="1"/>
</dbReference>
<dbReference type="PROSITE" id="PS50109">
    <property type="entry name" value="HIS_KIN"/>
    <property type="match status" value="1"/>
</dbReference>
<evidence type="ECO:0000256" key="14">
    <source>
        <dbReference type="PROSITE-ProRule" id="PRU00169"/>
    </source>
</evidence>
<dbReference type="InterPro" id="IPR005467">
    <property type="entry name" value="His_kinase_dom"/>
</dbReference>
<dbReference type="InterPro" id="IPR036097">
    <property type="entry name" value="HisK_dim/P_sf"/>
</dbReference>
<organism evidence="18 19">
    <name type="scientific">Roseovarius ramblicola</name>
    <dbReference type="NCBI Taxonomy" id="2022336"/>
    <lineage>
        <taxon>Bacteria</taxon>
        <taxon>Pseudomonadati</taxon>
        <taxon>Pseudomonadota</taxon>
        <taxon>Alphaproteobacteria</taxon>
        <taxon>Rhodobacterales</taxon>
        <taxon>Roseobacteraceae</taxon>
        <taxon>Roseovarius</taxon>
    </lineage>
</organism>
<comment type="subcellular location">
    <subcellularLocation>
        <location evidence="2">Cell inner membrane</location>
        <topology evidence="2">Multi-pass membrane protein</topology>
    </subcellularLocation>
</comment>